<organism evidence="3 4">
    <name type="scientific">Deinococcus aerolatus</name>
    <dbReference type="NCBI Taxonomy" id="522487"/>
    <lineage>
        <taxon>Bacteria</taxon>
        <taxon>Thermotogati</taxon>
        <taxon>Deinococcota</taxon>
        <taxon>Deinococci</taxon>
        <taxon>Deinococcales</taxon>
        <taxon>Deinococcaceae</taxon>
        <taxon>Deinococcus</taxon>
    </lineage>
</organism>
<evidence type="ECO:0000313" key="4">
    <source>
        <dbReference type="Proteomes" id="UP000639973"/>
    </source>
</evidence>
<gene>
    <name evidence="3" type="ORF">GCM10010840_35070</name>
</gene>
<reference evidence="4" key="1">
    <citation type="journal article" date="2019" name="Int. J. Syst. Evol. Microbiol.">
        <title>The Global Catalogue of Microorganisms (GCM) 10K type strain sequencing project: providing services to taxonomists for standard genome sequencing and annotation.</title>
        <authorList>
            <consortium name="The Broad Institute Genomics Platform"/>
            <consortium name="The Broad Institute Genome Sequencing Center for Infectious Disease"/>
            <person name="Wu L."/>
            <person name="Ma J."/>
        </authorList>
    </citation>
    <scope>NUCLEOTIDE SEQUENCE [LARGE SCALE GENOMIC DNA]</scope>
    <source>
        <strain evidence="4">JCM 15442</strain>
    </source>
</reference>
<protein>
    <recommendedName>
        <fullName evidence="2">Endonuclease/exonuclease/phosphatase domain-containing protein</fullName>
    </recommendedName>
</protein>
<keyword evidence="1" id="KW-0812">Transmembrane</keyword>
<feature type="transmembrane region" description="Helical" evidence="1">
    <location>
        <begin position="15"/>
        <end position="41"/>
    </location>
</feature>
<dbReference type="InterPro" id="IPR036691">
    <property type="entry name" value="Endo/exonu/phosph_ase_sf"/>
</dbReference>
<evidence type="ECO:0000259" key="2">
    <source>
        <dbReference type="Pfam" id="PF03372"/>
    </source>
</evidence>
<dbReference type="InterPro" id="IPR005135">
    <property type="entry name" value="Endo/exonuclease/phosphatase"/>
</dbReference>
<accession>A0ABQ2GGV7</accession>
<proteinExistence type="predicted"/>
<comment type="caution">
    <text evidence="3">The sequence shown here is derived from an EMBL/GenBank/DDBJ whole genome shotgun (WGS) entry which is preliminary data.</text>
</comment>
<keyword evidence="1" id="KW-0472">Membrane</keyword>
<name>A0ABQ2GGV7_9DEIO</name>
<keyword evidence="1" id="KW-1133">Transmembrane helix</keyword>
<feature type="transmembrane region" description="Helical" evidence="1">
    <location>
        <begin position="48"/>
        <end position="68"/>
    </location>
</feature>
<dbReference type="SUPFAM" id="SSF56219">
    <property type="entry name" value="DNase I-like"/>
    <property type="match status" value="1"/>
</dbReference>
<sequence>MVGWGLLARLTSEHWWWVAAVDLIPPQLLLPVFALLAWLAWRAGQVRWVAWNVVIAAAFLIFQVGLVLPGSRPAGPGTVTLLSLNTLDASADPGRIADLARREGAKVVVLQEARFKDQPEGTYAARVRAAFPGWATARQGELLTLTRLPLLESQTLRFPTTGHAVLVTRLQTTAGALTVINTHLPTLALLTDIARPGEPRSLPERVAWRLQLRRELPGAVRQVQDTAPGAVVLVGDMNAPARGELHGMLRATGLRDAFTQAGAGFGFTYAARFGFLRLDYVWGDDVVFTRARALPETISDHRPLLVRFRPDDGTAGSDASRP</sequence>
<feature type="domain" description="Endonuclease/exonuclease/phosphatase" evidence="2">
    <location>
        <begin position="85"/>
        <end position="301"/>
    </location>
</feature>
<dbReference type="Proteomes" id="UP000639973">
    <property type="component" value="Unassembled WGS sequence"/>
</dbReference>
<keyword evidence="4" id="KW-1185">Reference proteome</keyword>
<evidence type="ECO:0000256" key="1">
    <source>
        <dbReference type="SAM" id="Phobius"/>
    </source>
</evidence>
<dbReference type="Pfam" id="PF03372">
    <property type="entry name" value="Exo_endo_phos"/>
    <property type="match status" value="1"/>
</dbReference>
<evidence type="ECO:0000313" key="3">
    <source>
        <dbReference type="EMBL" id="GGL94029.1"/>
    </source>
</evidence>
<dbReference type="Gene3D" id="3.60.10.10">
    <property type="entry name" value="Endonuclease/exonuclease/phosphatase"/>
    <property type="match status" value="1"/>
</dbReference>
<dbReference type="EMBL" id="BMOL01000031">
    <property type="protein sequence ID" value="GGL94029.1"/>
    <property type="molecule type" value="Genomic_DNA"/>
</dbReference>